<protein>
    <submittedName>
        <fullName evidence="1 3">S-adenosyl-L-methionine-dependent methyltransferase</fullName>
    </submittedName>
</protein>
<dbReference type="GO" id="GO:0032259">
    <property type="term" value="P:methylation"/>
    <property type="evidence" value="ECO:0007669"/>
    <property type="project" value="UniProtKB-KW"/>
</dbReference>
<reference evidence="3" key="3">
    <citation type="submission" date="2025-04" db="UniProtKB">
        <authorList>
            <consortium name="RefSeq"/>
        </authorList>
    </citation>
    <scope>IDENTIFICATION</scope>
    <source>
        <strain evidence="3">CBS 781.70</strain>
    </source>
</reference>
<dbReference type="Pfam" id="PF13489">
    <property type="entry name" value="Methyltransf_23"/>
    <property type="match status" value="1"/>
</dbReference>
<evidence type="ECO:0000313" key="2">
    <source>
        <dbReference type="Proteomes" id="UP000504638"/>
    </source>
</evidence>
<dbReference type="GeneID" id="54417624"/>
<dbReference type="EMBL" id="ML975155">
    <property type="protein sequence ID" value="KAF1813552.1"/>
    <property type="molecule type" value="Genomic_DNA"/>
</dbReference>
<reference evidence="3" key="2">
    <citation type="submission" date="2020-04" db="EMBL/GenBank/DDBJ databases">
        <authorList>
            <consortium name="NCBI Genome Project"/>
        </authorList>
    </citation>
    <scope>NUCLEOTIDE SEQUENCE</scope>
    <source>
        <strain evidence="3">CBS 781.70</strain>
    </source>
</reference>
<dbReference type="GO" id="GO:0008168">
    <property type="term" value="F:methyltransferase activity"/>
    <property type="evidence" value="ECO:0007669"/>
    <property type="project" value="UniProtKB-KW"/>
</dbReference>
<evidence type="ECO:0000313" key="3">
    <source>
        <dbReference type="RefSeq" id="XP_033535183.1"/>
    </source>
</evidence>
<dbReference type="SUPFAM" id="SSF53335">
    <property type="entry name" value="S-adenosyl-L-methionine-dependent methyltransferases"/>
    <property type="match status" value="1"/>
</dbReference>
<evidence type="ECO:0000313" key="1">
    <source>
        <dbReference type="EMBL" id="KAF1813552.1"/>
    </source>
</evidence>
<keyword evidence="1 3" id="KW-0489">Methyltransferase</keyword>
<sequence>MPDVPGDALELVEIHDRSFQKWSVDRRVYCVPVDEVEEERLGTQHDLVTAQFGSLYIAPVPNPSRVLDCGYGQGNWAVRMAEYFEDSEVHGIDIYPISLPDEPENLELFCDDLNSRLTETYQQNYYDLIHSRFVQSGIKTRRWPTYAKDLARLTRRGGYVQMAEWYLNFQSDSGRLTESHALTQWYTLYQGACQQMNRNPRVGRELRRYLQDAGLQDIHDFCYRVPIGAWSAEPALQEIGRQALENFIPLLESHAIYPFTTCHGWTAEQVQWLRQRAEHEMNDLTLKIYVPLYVAWGRRP</sequence>
<name>A0A6G1G6A8_9PEZI</name>
<organism evidence="1">
    <name type="scientific">Eremomyces bilateralis CBS 781.70</name>
    <dbReference type="NCBI Taxonomy" id="1392243"/>
    <lineage>
        <taxon>Eukaryota</taxon>
        <taxon>Fungi</taxon>
        <taxon>Dikarya</taxon>
        <taxon>Ascomycota</taxon>
        <taxon>Pezizomycotina</taxon>
        <taxon>Dothideomycetes</taxon>
        <taxon>Dothideomycetes incertae sedis</taxon>
        <taxon>Eremomycetales</taxon>
        <taxon>Eremomycetaceae</taxon>
        <taxon>Eremomyces</taxon>
    </lineage>
</organism>
<dbReference type="OrthoDB" id="506498at2759"/>
<dbReference type="AlphaFoldDB" id="A0A6G1G6A8"/>
<accession>A0A6G1G6A8</accession>
<proteinExistence type="predicted"/>
<reference evidence="1 3" key="1">
    <citation type="submission" date="2020-01" db="EMBL/GenBank/DDBJ databases">
        <authorList>
            <consortium name="DOE Joint Genome Institute"/>
            <person name="Haridas S."/>
            <person name="Albert R."/>
            <person name="Binder M."/>
            <person name="Bloem J."/>
            <person name="Labutti K."/>
            <person name="Salamov A."/>
            <person name="Andreopoulos B."/>
            <person name="Baker S.E."/>
            <person name="Barry K."/>
            <person name="Bills G."/>
            <person name="Bluhm B.H."/>
            <person name="Cannon C."/>
            <person name="Castanera R."/>
            <person name="Culley D.E."/>
            <person name="Daum C."/>
            <person name="Ezra D."/>
            <person name="Gonzalez J.B."/>
            <person name="Henrissat B."/>
            <person name="Kuo A."/>
            <person name="Liang C."/>
            <person name="Lipzen A."/>
            <person name="Lutzoni F."/>
            <person name="Magnuson J."/>
            <person name="Mondo S."/>
            <person name="Nolan M."/>
            <person name="Ohm R."/>
            <person name="Pangilinan J."/>
            <person name="Park H.-J."/>
            <person name="Ramirez L."/>
            <person name="Alfaro M."/>
            <person name="Sun H."/>
            <person name="Tritt A."/>
            <person name="Yoshinaga Y."/>
            <person name="Zwiers L.-H."/>
            <person name="Turgeon B.G."/>
            <person name="Goodwin S.B."/>
            <person name="Spatafora J.W."/>
            <person name="Crous P.W."/>
            <person name="Grigoriev I.V."/>
        </authorList>
    </citation>
    <scope>NUCLEOTIDE SEQUENCE</scope>
    <source>
        <strain evidence="1 3">CBS 781.70</strain>
    </source>
</reference>
<dbReference type="CDD" id="cd02440">
    <property type="entry name" value="AdoMet_MTases"/>
    <property type="match status" value="1"/>
</dbReference>
<keyword evidence="1" id="KW-0808">Transferase</keyword>
<dbReference type="PANTHER" id="PTHR43591:SF24">
    <property type="entry name" value="2-METHOXY-6-POLYPRENYL-1,4-BENZOQUINOL METHYLASE, MITOCHONDRIAL"/>
    <property type="match status" value="1"/>
</dbReference>
<dbReference type="RefSeq" id="XP_033535183.1">
    <property type="nucleotide sequence ID" value="XM_033677054.1"/>
</dbReference>
<dbReference type="PANTHER" id="PTHR43591">
    <property type="entry name" value="METHYLTRANSFERASE"/>
    <property type="match status" value="1"/>
</dbReference>
<dbReference type="Gene3D" id="3.40.50.150">
    <property type="entry name" value="Vaccinia Virus protein VP39"/>
    <property type="match status" value="1"/>
</dbReference>
<dbReference type="Proteomes" id="UP000504638">
    <property type="component" value="Unplaced"/>
</dbReference>
<dbReference type="InterPro" id="IPR029063">
    <property type="entry name" value="SAM-dependent_MTases_sf"/>
</dbReference>
<gene>
    <name evidence="1 3" type="ORF">P152DRAFT_415701</name>
</gene>
<keyword evidence="2" id="KW-1185">Reference proteome</keyword>